<dbReference type="Proteomes" id="UP000001514">
    <property type="component" value="Unassembled WGS sequence"/>
</dbReference>
<evidence type="ECO:0000256" key="1">
    <source>
        <dbReference type="ARBA" id="ARBA00010768"/>
    </source>
</evidence>
<dbReference type="FunCoup" id="D8QTA4">
    <property type="interactions" value="3375"/>
</dbReference>
<evidence type="ECO:0000313" key="5">
    <source>
        <dbReference type="EMBL" id="EFJ37580.1"/>
    </source>
</evidence>
<dbReference type="eggNOG" id="KOG0565">
    <property type="taxonomic scope" value="Eukaryota"/>
</dbReference>
<dbReference type="Gramene" id="EFJ37580">
    <property type="protein sequence ID" value="EFJ37580"/>
    <property type="gene ID" value="SELMODRAFT_140972"/>
</dbReference>
<keyword evidence="6" id="KW-1185">Reference proteome</keyword>
<keyword evidence="2" id="KW-0378">Hydrolase</keyword>
<evidence type="ECO:0000313" key="6">
    <source>
        <dbReference type="Proteomes" id="UP000001514"/>
    </source>
</evidence>
<dbReference type="SUPFAM" id="SSF56219">
    <property type="entry name" value="DNase I-like"/>
    <property type="match status" value="1"/>
</dbReference>
<dbReference type="InterPro" id="IPR045849">
    <property type="entry name" value="IP5P_plant"/>
</dbReference>
<dbReference type="KEGG" id="smo:SELMODRAFT_140972"/>
<dbReference type="EMBL" id="GL377566">
    <property type="protein sequence ID" value="EFJ37580.1"/>
    <property type="molecule type" value="Genomic_DNA"/>
</dbReference>
<dbReference type="PANTHER" id="PTHR45666">
    <property type="entry name" value="TYPE IV INOSITOL POLYPHOSPHATE 5-PHOSPHATASE 9"/>
    <property type="match status" value="1"/>
</dbReference>
<dbReference type="Pfam" id="PF22669">
    <property type="entry name" value="Exo_endo_phos2"/>
    <property type="match status" value="2"/>
</dbReference>
<dbReference type="InParanoid" id="D8QTA4"/>
<reference evidence="5 6" key="1">
    <citation type="journal article" date="2011" name="Science">
        <title>The Selaginella genome identifies genetic changes associated with the evolution of vascular plants.</title>
        <authorList>
            <person name="Banks J.A."/>
            <person name="Nishiyama T."/>
            <person name="Hasebe M."/>
            <person name="Bowman J.L."/>
            <person name="Gribskov M."/>
            <person name="dePamphilis C."/>
            <person name="Albert V.A."/>
            <person name="Aono N."/>
            <person name="Aoyama T."/>
            <person name="Ambrose B.A."/>
            <person name="Ashton N.W."/>
            <person name="Axtell M.J."/>
            <person name="Barker E."/>
            <person name="Barker M.S."/>
            <person name="Bennetzen J.L."/>
            <person name="Bonawitz N.D."/>
            <person name="Chapple C."/>
            <person name="Cheng C."/>
            <person name="Correa L.G."/>
            <person name="Dacre M."/>
            <person name="DeBarry J."/>
            <person name="Dreyer I."/>
            <person name="Elias M."/>
            <person name="Engstrom E.M."/>
            <person name="Estelle M."/>
            <person name="Feng L."/>
            <person name="Finet C."/>
            <person name="Floyd S.K."/>
            <person name="Frommer W.B."/>
            <person name="Fujita T."/>
            <person name="Gramzow L."/>
            <person name="Gutensohn M."/>
            <person name="Harholt J."/>
            <person name="Hattori M."/>
            <person name="Heyl A."/>
            <person name="Hirai T."/>
            <person name="Hiwatashi Y."/>
            <person name="Ishikawa M."/>
            <person name="Iwata M."/>
            <person name="Karol K.G."/>
            <person name="Koehler B."/>
            <person name="Kolukisaoglu U."/>
            <person name="Kubo M."/>
            <person name="Kurata T."/>
            <person name="Lalonde S."/>
            <person name="Li K."/>
            <person name="Li Y."/>
            <person name="Litt A."/>
            <person name="Lyons E."/>
            <person name="Manning G."/>
            <person name="Maruyama T."/>
            <person name="Michael T.P."/>
            <person name="Mikami K."/>
            <person name="Miyazaki S."/>
            <person name="Morinaga S."/>
            <person name="Murata T."/>
            <person name="Mueller-Roeber B."/>
            <person name="Nelson D.R."/>
            <person name="Obara M."/>
            <person name="Oguri Y."/>
            <person name="Olmstead R.G."/>
            <person name="Onodera N."/>
            <person name="Petersen B.L."/>
            <person name="Pils B."/>
            <person name="Prigge M."/>
            <person name="Rensing S.A."/>
            <person name="Riano-Pachon D.M."/>
            <person name="Roberts A.W."/>
            <person name="Sato Y."/>
            <person name="Scheller H.V."/>
            <person name="Schulz B."/>
            <person name="Schulz C."/>
            <person name="Shakirov E.V."/>
            <person name="Shibagaki N."/>
            <person name="Shinohara N."/>
            <person name="Shippen D.E."/>
            <person name="Soerensen I."/>
            <person name="Sotooka R."/>
            <person name="Sugimoto N."/>
            <person name="Sugita M."/>
            <person name="Sumikawa N."/>
            <person name="Tanurdzic M."/>
            <person name="Theissen G."/>
            <person name="Ulvskov P."/>
            <person name="Wakazuki S."/>
            <person name="Weng J.K."/>
            <person name="Willats W.W."/>
            <person name="Wipf D."/>
            <person name="Wolf P.G."/>
            <person name="Yang L."/>
            <person name="Zimmer A.D."/>
            <person name="Zhu Q."/>
            <person name="Mitros T."/>
            <person name="Hellsten U."/>
            <person name="Loque D."/>
            <person name="Otillar R."/>
            <person name="Salamov A."/>
            <person name="Schmutz J."/>
            <person name="Shapiro H."/>
            <person name="Lindquist E."/>
            <person name="Lucas S."/>
            <person name="Rokhsar D."/>
            <person name="Grigoriev I.V."/>
        </authorList>
    </citation>
    <scope>NUCLEOTIDE SEQUENCE [LARGE SCALE GENOMIC DNA]</scope>
</reference>
<dbReference type="PANTHER" id="PTHR45666:SF15">
    <property type="entry name" value="TYPE I INOSITOL POLYPHOSPHATE 5-PHOSPHATASE 8"/>
    <property type="match status" value="1"/>
</dbReference>
<feature type="domain" description="Inositol polyphosphate-related phosphatase" evidence="4">
    <location>
        <begin position="68"/>
        <end position="428"/>
    </location>
</feature>
<dbReference type="GO" id="GO:0046856">
    <property type="term" value="P:phosphatidylinositol dephosphorylation"/>
    <property type="evidence" value="ECO:0000318"/>
    <property type="project" value="GO_Central"/>
</dbReference>
<dbReference type="GO" id="GO:0004439">
    <property type="term" value="F:phosphatidylinositol-4,5-bisphosphate 5-phosphatase activity"/>
    <property type="evidence" value="ECO:0000318"/>
    <property type="project" value="GO_Central"/>
</dbReference>
<evidence type="ECO:0000256" key="2">
    <source>
        <dbReference type="ARBA" id="ARBA00022801"/>
    </source>
</evidence>
<organism evidence="6">
    <name type="scientific">Selaginella moellendorffii</name>
    <name type="common">Spikemoss</name>
    <dbReference type="NCBI Taxonomy" id="88036"/>
    <lineage>
        <taxon>Eukaryota</taxon>
        <taxon>Viridiplantae</taxon>
        <taxon>Streptophyta</taxon>
        <taxon>Embryophyta</taxon>
        <taxon>Tracheophyta</taxon>
        <taxon>Lycopodiopsida</taxon>
        <taxon>Selaginellales</taxon>
        <taxon>Selaginellaceae</taxon>
        <taxon>Selaginella</taxon>
    </lineage>
</organism>
<accession>D8QTA4</accession>
<dbReference type="OMA" id="LMIWARR"/>
<dbReference type="GO" id="GO:0004445">
    <property type="term" value="F:inositol-polyphosphate 5-phosphatase activity"/>
    <property type="evidence" value="ECO:0007669"/>
    <property type="project" value="InterPro"/>
</dbReference>
<evidence type="ECO:0000256" key="3">
    <source>
        <dbReference type="SAM" id="MobiDB-lite"/>
    </source>
</evidence>
<dbReference type="OrthoDB" id="62798at2759"/>
<sequence length="472" mass="53127">MPTAMERSSSRRSESFWPTSAVKKLFNLGADANVFSADEDEDNSVRNRKVFRRYSESGISHTHFTYNQNFSVFAGTWNVAGKPPADDIDLSEWLLVKDAVDIYVVGFQEIVPLNPGNVLGAEDEGPATKWEAIIRRTLNGDRRQTKSAPSSPWREGVDDNSEASPDHTETSQPENFNKHKKAHSSSELEFGSSTQSKTSYVRMISKQMVGIFITVWVRKDLRQYIHNVKVSCVGCGLMGYYGNKGSVAVSMNFDQTSFCFVCTHLTSGEREGDELRRHSDVIEILRRTTFSKSDDGSPASILAHDRVLWLGDLNYRLSLSNGETKTLLDSENWSALLQKDQLKLAQSVGGVFHGWQEGAIEFAPTYKYKANSTEYSNGGEKQRTPAWCDRVLWKGKGLRQINYYRTEYTFSDHRPVTAMFVAEVELLKRRGPLRAADDASTLDFKKMHLGIVPLCGIEEKIRDAFLLPNATI</sequence>
<dbReference type="STRING" id="88036.D8QTA4"/>
<dbReference type="HOGENOM" id="CLU_011711_4_0_1"/>
<proteinExistence type="inferred from homology"/>
<feature type="region of interest" description="Disordered" evidence="3">
    <location>
        <begin position="140"/>
        <end position="190"/>
    </location>
</feature>
<dbReference type="InterPro" id="IPR036691">
    <property type="entry name" value="Endo/exonu/phosph_ase_sf"/>
</dbReference>
<gene>
    <name evidence="5" type="primary">IP5P3-1</name>
    <name evidence="5" type="ORF">SELMODRAFT_140972</name>
</gene>
<dbReference type="InterPro" id="IPR000300">
    <property type="entry name" value="IPPc"/>
</dbReference>
<name>D8QTA4_SELML</name>
<dbReference type="GO" id="GO:0034485">
    <property type="term" value="F:phosphatidylinositol-3,4,5-trisphosphate 5-phosphatase activity"/>
    <property type="evidence" value="ECO:0000318"/>
    <property type="project" value="GO_Central"/>
</dbReference>
<dbReference type="AlphaFoldDB" id="D8QTA4"/>
<dbReference type="GeneID" id="9647125"/>
<dbReference type="SMART" id="SM00128">
    <property type="entry name" value="IPPc"/>
    <property type="match status" value="1"/>
</dbReference>
<dbReference type="Gene3D" id="3.60.10.10">
    <property type="entry name" value="Endonuclease/exonuclease/phosphatase"/>
    <property type="match status" value="1"/>
</dbReference>
<comment type="similarity">
    <text evidence="1">Belongs to the inositol polyphosphate 5-phosphatase family.</text>
</comment>
<protein>
    <submittedName>
        <fullName evidence="5">Uncharacterized protein IP5P3-1</fullName>
    </submittedName>
</protein>
<evidence type="ECO:0000259" key="4">
    <source>
        <dbReference type="SMART" id="SM00128"/>
    </source>
</evidence>